<reference evidence="2" key="1">
    <citation type="submission" date="2019-07" db="EMBL/GenBank/DDBJ databases">
        <title>Genomic Encyclopedia of Type Strains, Phase IV (KMG-IV): sequencing the most valuable type-strain genomes for metagenomic binning, comparative biology and taxonomic classification.</title>
        <authorList>
            <person name="Goeker M."/>
        </authorList>
    </citation>
    <scope>NUCLEOTIDE SEQUENCE</scope>
    <source>
        <strain evidence="2">DSM 44596</strain>
    </source>
</reference>
<evidence type="ECO:0000256" key="1">
    <source>
        <dbReference type="ARBA" id="ARBA00008814"/>
    </source>
</evidence>
<name>A0A652YYU2_NOCGL</name>
<dbReference type="InterPro" id="IPR002491">
    <property type="entry name" value="ABC_transptr_periplasmic_BD"/>
</dbReference>
<gene>
    <name evidence="2" type="ORF">FNL38_1011005</name>
</gene>
<dbReference type="GO" id="GO:0071281">
    <property type="term" value="P:cellular response to iron ion"/>
    <property type="evidence" value="ECO:0007669"/>
    <property type="project" value="TreeGrafter"/>
</dbReference>
<comment type="caution">
    <text evidence="2">The sequence shown here is derived from an EMBL/GenBank/DDBJ whole genome shotgun (WGS) entry which is preliminary data.</text>
</comment>
<protein>
    <submittedName>
        <fullName evidence="2">Iron complex transport system substrate-binding protein</fullName>
    </submittedName>
</protein>
<comment type="similarity">
    <text evidence="1">Belongs to the bacterial solute-binding protein 8 family.</text>
</comment>
<organism evidence="2">
    <name type="scientific">Nocardia globerula</name>
    <dbReference type="NCBI Taxonomy" id="1818"/>
    <lineage>
        <taxon>Bacteria</taxon>
        <taxon>Bacillati</taxon>
        <taxon>Actinomycetota</taxon>
        <taxon>Actinomycetes</taxon>
        <taxon>Mycobacteriales</taxon>
        <taxon>Nocardiaceae</taxon>
        <taxon>Nocardia</taxon>
    </lineage>
</organism>
<sequence length="387" mass="41875">MPPKHTPSPLAGALTRRQLIRSMGVAAAALGAFGITACSSRAPVSETASTGATSGPFTVVDQYQNTITFDTPVGRIASAIIPVPSMIAGSDQSISRNVGVNSSAISLAKNGMLGVMFPEFLNTPVVSGPDFVPNVEQILSLNPDVVIQWGDKGDDIVAPLRNAGLKVILLKYGTQEDLEAWINIFGDLLDKKAEAQEILARMATDRKTVESIAAANTATAPRAMYFYSTPETKVSADNTYMDFWITLAGGKNVARGAGKGTSVAVTKEQILTWDPEVLVLGNFDAAIPQDIYDDPNWASLSAVKNKRVYKAPIGGFSWDPPCNESNLMWLWVAEIFYPEAKLDLDLRNRIRQTYTSLYAYDVSDAEIDRILHLESNQVSAGYDSFRA</sequence>
<proteinExistence type="inferred from homology"/>
<dbReference type="InterPro" id="IPR006311">
    <property type="entry name" value="TAT_signal"/>
</dbReference>
<dbReference type="AlphaFoldDB" id="A0A652YYU2"/>
<dbReference type="PANTHER" id="PTHR30535">
    <property type="entry name" value="VITAMIN B12-BINDING PROTEIN"/>
    <property type="match status" value="1"/>
</dbReference>
<dbReference type="InterPro" id="IPR050902">
    <property type="entry name" value="ABC_Transporter_SBP"/>
</dbReference>
<dbReference type="Pfam" id="PF01497">
    <property type="entry name" value="Peripla_BP_2"/>
    <property type="match status" value="1"/>
</dbReference>
<dbReference type="Gene3D" id="3.40.50.1980">
    <property type="entry name" value="Nitrogenase molybdenum iron protein domain"/>
    <property type="match status" value="2"/>
</dbReference>
<evidence type="ECO:0000313" key="2">
    <source>
        <dbReference type="EMBL" id="TYQ08630.1"/>
    </source>
</evidence>
<dbReference type="PANTHER" id="PTHR30535:SF34">
    <property type="entry name" value="MOLYBDATE-BINDING PROTEIN MOLA"/>
    <property type="match status" value="1"/>
</dbReference>
<dbReference type="EMBL" id="VNIQ01000001">
    <property type="protein sequence ID" value="TYQ08630.1"/>
    <property type="molecule type" value="Genomic_DNA"/>
</dbReference>
<dbReference type="SUPFAM" id="SSF53807">
    <property type="entry name" value="Helical backbone' metal receptor"/>
    <property type="match status" value="1"/>
</dbReference>
<accession>A0A652YYU2</accession>
<dbReference type="Gene3D" id="1.20.58.2180">
    <property type="match status" value="1"/>
</dbReference>
<dbReference type="PROSITE" id="PS51318">
    <property type="entry name" value="TAT"/>
    <property type="match status" value="1"/>
</dbReference>
<dbReference type="PROSITE" id="PS50983">
    <property type="entry name" value="FE_B12_PBP"/>
    <property type="match status" value="1"/>
</dbReference>